<dbReference type="Proteomes" id="UP000323994">
    <property type="component" value="Unassembled WGS sequence"/>
</dbReference>
<comment type="similarity">
    <text evidence="1">Belongs to the glycosyl hydrolase 20 family.</text>
</comment>
<dbReference type="SUPFAM" id="SSF51445">
    <property type="entry name" value="(Trans)glycosidases"/>
    <property type="match status" value="1"/>
</dbReference>
<evidence type="ECO:0000313" key="8">
    <source>
        <dbReference type="EMBL" id="KAA6441831.1"/>
    </source>
</evidence>
<dbReference type="SUPFAM" id="SSF55545">
    <property type="entry name" value="beta-N-acetylhexosaminidase-like domain"/>
    <property type="match status" value="1"/>
</dbReference>
<gene>
    <name evidence="8" type="ORF">FEM33_00765</name>
</gene>
<dbReference type="InterPro" id="IPR017853">
    <property type="entry name" value="GH"/>
</dbReference>
<keyword evidence="5" id="KW-0732">Signal</keyword>
<evidence type="ECO:0000313" key="9">
    <source>
        <dbReference type="Proteomes" id="UP000323994"/>
    </source>
</evidence>
<reference evidence="8 9" key="1">
    <citation type="submission" date="2019-05" db="EMBL/GenBank/DDBJ databases">
        <authorList>
            <person name="Qu J.-H."/>
        </authorList>
    </citation>
    <scope>NUCLEOTIDE SEQUENCE [LARGE SCALE GENOMIC DNA]</scope>
    <source>
        <strain evidence="8 9">NS28</strain>
    </source>
</reference>
<evidence type="ECO:0000259" key="6">
    <source>
        <dbReference type="Pfam" id="PF00728"/>
    </source>
</evidence>
<dbReference type="InterPro" id="IPR015882">
    <property type="entry name" value="HEX_bac_N"/>
</dbReference>
<dbReference type="PRINTS" id="PR00738">
    <property type="entry name" value="GLHYDRLASE20"/>
</dbReference>
<accession>A0A5M8R2B5</accession>
<evidence type="ECO:0000256" key="4">
    <source>
        <dbReference type="PIRSR" id="PIRSR625705-1"/>
    </source>
</evidence>
<dbReference type="InterPro" id="IPR038901">
    <property type="entry name" value="HEXDC-like"/>
</dbReference>
<feature type="signal peptide" evidence="5">
    <location>
        <begin position="1"/>
        <end position="25"/>
    </location>
</feature>
<dbReference type="EMBL" id="VBSN01000006">
    <property type="protein sequence ID" value="KAA6441831.1"/>
    <property type="molecule type" value="Genomic_DNA"/>
</dbReference>
<evidence type="ECO:0000256" key="1">
    <source>
        <dbReference type="ARBA" id="ARBA00006285"/>
    </source>
</evidence>
<evidence type="ECO:0000259" key="7">
    <source>
        <dbReference type="Pfam" id="PF02838"/>
    </source>
</evidence>
<dbReference type="AlphaFoldDB" id="A0A5M8R2B5"/>
<protein>
    <submittedName>
        <fullName evidence="8">Family 20 glycosylhydrolase</fullName>
    </submittedName>
</protein>
<organism evidence="8 9">
    <name type="scientific">Dyadobacter flavalbus</name>
    <dbReference type="NCBI Taxonomy" id="2579942"/>
    <lineage>
        <taxon>Bacteria</taxon>
        <taxon>Pseudomonadati</taxon>
        <taxon>Bacteroidota</taxon>
        <taxon>Cytophagia</taxon>
        <taxon>Cytophagales</taxon>
        <taxon>Spirosomataceae</taxon>
        <taxon>Dyadobacter</taxon>
    </lineage>
</organism>
<dbReference type="PANTHER" id="PTHR21040:SF8">
    <property type="entry name" value="BCDNA.GH04120"/>
    <property type="match status" value="1"/>
</dbReference>
<dbReference type="Gene3D" id="3.20.20.80">
    <property type="entry name" value="Glycosidases"/>
    <property type="match status" value="1"/>
</dbReference>
<dbReference type="Gene3D" id="3.30.379.10">
    <property type="entry name" value="Chitobiase/beta-hexosaminidase domain 2-like"/>
    <property type="match status" value="1"/>
</dbReference>
<keyword evidence="2 8" id="KW-0378">Hydrolase</keyword>
<comment type="caution">
    <text evidence="8">The sequence shown here is derived from an EMBL/GenBank/DDBJ whole genome shotgun (WGS) entry which is preliminary data.</text>
</comment>
<feature type="chain" id="PRO_5024305540" evidence="5">
    <location>
        <begin position="26"/>
        <end position="707"/>
    </location>
</feature>
<dbReference type="GO" id="GO:0004563">
    <property type="term" value="F:beta-N-acetylhexosaminidase activity"/>
    <property type="evidence" value="ECO:0007669"/>
    <property type="project" value="InterPro"/>
</dbReference>
<evidence type="ECO:0000256" key="3">
    <source>
        <dbReference type="ARBA" id="ARBA00023295"/>
    </source>
</evidence>
<feature type="domain" description="Glycoside hydrolase family 20 catalytic" evidence="6">
    <location>
        <begin position="159"/>
        <end position="372"/>
    </location>
</feature>
<keyword evidence="3" id="KW-0326">Glycosidase</keyword>
<sequence length="707" mass="82383">MMNRKKAVFYFFLFTFLLQSTYSRALQQDDFKNYFKLLPKPQNIEFSEGKPHSFNNLRFLNLKGFTEKPVLGEMLAVLPVHATVEEGTLTLELSSDPALPTSLEGYMLEINGSQVTIRSKGKAGIFYGCQTLVQLLEDARDQHVLIPACKITDFPDLDWRAVHLDLKYHLDAEHYYYDLIDRLSHIKVNAIIVEFEDKLRYRKNPLVGASHAISIEEFAALSRYAKDRHIEISPLVQGLGHASYILKHGMYKKLRDNPKSDYVFDPLNPETYKLQFSLYEEAMAATPYGKYLHVGGDEVYNLGMSERSKKSGLKPFELQMHWLNKVSKFAIEHNRIPIFWDDMLFSLSGLYNTMRDPIPEEKVEKVWKENEHRLQENVSLFPKECLYMRWSYWEPGILGNLKAIDWLKSRNFNVMAATAAQDMSPMLPRNNSNFLPIKEFCKIAIDKKLNGILCTTWEDSSPHFETFWRGLYDFGMLSWNYEDIQVNDAHALFRHRFYSPALSDDLFEFQDDLEQALSFWDTALIKLDKPVELDRGRGGRIVYPKEIDLMELPDSLQSGKWGKSHNWKITMAQRELSRYNSIKSKIETAEKLAIRNNYSLSLLKQINELQMYPARLILLLNKYDIATDKAQKKIVQNEIREYVAGFKMVRESFEDVFSKTRFIKNPDDYIRDQNSGNMLANGTSNSDWMHVYELAMNKQINSWLSVK</sequence>
<dbReference type="PANTHER" id="PTHR21040">
    <property type="entry name" value="BCDNA.GH04120"/>
    <property type="match status" value="1"/>
</dbReference>
<dbReference type="Pfam" id="PF00728">
    <property type="entry name" value="Glyco_hydro_20"/>
    <property type="match status" value="1"/>
</dbReference>
<proteinExistence type="inferred from homology"/>
<evidence type="ECO:0000256" key="2">
    <source>
        <dbReference type="ARBA" id="ARBA00022801"/>
    </source>
</evidence>
<dbReference type="InterPro" id="IPR029018">
    <property type="entry name" value="Hex-like_dom2"/>
</dbReference>
<dbReference type="InterPro" id="IPR025705">
    <property type="entry name" value="Beta_hexosaminidase_sua/sub"/>
</dbReference>
<feature type="domain" description="Beta-hexosaminidase bacterial type N-terminal" evidence="7">
    <location>
        <begin position="38"/>
        <end position="153"/>
    </location>
</feature>
<dbReference type="GO" id="GO:0005975">
    <property type="term" value="P:carbohydrate metabolic process"/>
    <property type="evidence" value="ECO:0007669"/>
    <property type="project" value="InterPro"/>
</dbReference>
<dbReference type="RefSeq" id="WP_139010210.1">
    <property type="nucleotide sequence ID" value="NZ_VBSN01000006.1"/>
</dbReference>
<feature type="active site" description="Proton donor" evidence="4">
    <location>
        <position position="298"/>
    </location>
</feature>
<keyword evidence="9" id="KW-1185">Reference proteome</keyword>
<dbReference type="Pfam" id="PF02838">
    <property type="entry name" value="Glyco_hydro_20b"/>
    <property type="match status" value="1"/>
</dbReference>
<dbReference type="InterPro" id="IPR015883">
    <property type="entry name" value="Glyco_hydro_20_cat"/>
</dbReference>
<name>A0A5M8R2B5_9BACT</name>
<evidence type="ECO:0000256" key="5">
    <source>
        <dbReference type="SAM" id="SignalP"/>
    </source>
</evidence>
<dbReference type="OrthoDB" id="9763537at2"/>